<keyword evidence="1" id="KW-0472">Membrane</keyword>
<dbReference type="RefSeq" id="WP_007867021.1">
    <property type="nucleotide sequence ID" value="NZ_KQ235876.1"/>
</dbReference>
<evidence type="ECO:0008006" key="4">
    <source>
        <dbReference type="Google" id="ProtNLM"/>
    </source>
</evidence>
<reference evidence="2 3" key="1">
    <citation type="submission" date="2011-04" db="EMBL/GenBank/DDBJ databases">
        <title>The Genome Sequence of Clostridium citroniae WAL-19142.</title>
        <authorList>
            <consortium name="The Broad Institute Genome Sequencing Platform"/>
            <person name="Earl A."/>
            <person name="Ward D."/>
            <person name="Feldgarden M."/>
            <person name="Gevers D."/>
            <person name="Warren Y.A."/>
            <person name="Tyrrell K.L."/>
            <person name="Citron D.M."/>
            <person name="Goldstein E.J."/>
            <person name="Daigneault M."/>
            <person name="Allen-Vercoe E."/>
            <person name="Young S.K."/>
            <person name="Zeng Q."/>
            <person name="Gargeya S."/>
            <person name="Fitzgerald M."/>
            <person name="Haas B."/>
            <person name="Abouelleil A."/>
            <person name="Alvarado L."/>
            <person name="Arachchi H.M."/>
            <person name="Berlin A."/>
            <person name="Brown A."/>
            <person name="Chapman S.B."/>
            <person name="Chen Z."/>
            <person name="Dunbar C."/>
            <person name="Freedman E."/>
            <person name="Gearin G."/>
            <person name="Gellesch M."/>
            <person name="Goldberg J."/>
            <person name="Griggs A."/>
            <person name="Gujja S."/>
            <person name="Heilman E.R."/>
            <person name="Heiman D."/>
            <person name="Howarth C."/>
            <person name="Larson L."/>
            <person name="Lui A."/>
            <person name="MacDonald P.J."/>
            <person name="Mehta T."/>
            <person name="Montmayeur A."/>
            <person name="Murphy C."/>
            <person name="Neiman D."/>
            <person name="Pearson M."/>
            <person name="Priest M."/>
            <person name="Roberts A."/>
            <person name="Saif S."/>
            <person name="Shea T."/>
            <person name="Shenoy N."/>
            <person name="Sisk P."/>
            <person name="Stolte C."/>
            <person name="Sykes S."/>
            <person name="White J."/>
            <person name="Yandava C."/>
            <person name="Wortman J."/>
            <person name="Nusbaum C."/>
            <person name="Birren B."/>
        </authorList>
    </citation>
    <scope>NUCLEOTIDE SEQUENCE [LARGE SCALE GENOMIC DNA]</scope>
    <source>
        <strain evidence="2 3">WAL-19142</strain>
    </source>
</reference>
<dbReference type="GeneID" id="93165647"/>
<dbReference type="OrthoDB" id="1863061at2"/>
<name>A0A0J9CF59_9FIRM</name>
<accession>A0A0J9CF59</accession>
<keyword evidence="1" id="KW-1133">Transmembrane helix</keyword>
<comment type="caution">
    <text evidence="2">The sequence shown here is derived from an EMBL/GenBank/DDBJ whole genome shotgun (WGS) entry which is preliminary data.</text>
</comment>
<sequence>MIQKTEKKGHTMSVLFTMLLFLVFVLSALFTVLIGSRVYENITVRSDLNYTGNTALSYIANKVRQGDRAGLVDVVDVDGTGVLEMKQEIGGSEYVTWIYWKDGTIRELFTDTQSGLGLEDGLEILECGGLELKKSGPLLHIETLGEGGGAISLSLRSGGLETDE</sequence>
<evidence type="ECO:0000313" key="2">
    <source>
        <dbReference type="EMBL" id="KMW23657.1"/>
    </source>
</evidence>
<feature type="transmembrane region" description="Helical" evidence="1">
    <location>
        <begin position="12"/>
        <end position="35"/>
    </location>
</feature>
<keyword evidence="1" id="KW-0812">Transmembrane</keyword>
<dbReference type="InterPro" id="IPR032340">
    <property type="entry name" value="DUF4860"/>
</dbReference>
<evidence type="ECO:0000313" key="3">
    <source>
        <dbReference type="Proteomes" id="UP000037392"/>
    </source>
</evidence>
<dbReference type="AlphaFoldDB" id="A0A0J9CF59"/>
<dbReference type="PATRIC" id="fig|742734.4.peg.927"/>
<organism evidence="2 3">
    <name type="scientific">[Clostridium] citroniae WAL-19142</name>
    <dbReference type="NCBI Taxonomy" id="742734"/>
    <lineage>
        <taxon>Bacteria</taxon>
        <taxon>Bacillati</taxon>
        <taxon>Bacillota</taxon>
        <taxon>Clostridia</taxon>
        <taxon>Lachnospirales</taxon>
        <taxon>Lachnospiraceae</taxon>
        <taxon>Enterocloster</taxon>
    </lineage>
</organism>
<dbReference type="Proteomes" id="UP000037392">
    <property type="component" value="Unassembled WGS sequence"/>
</dbReference>
<evidence type="ECO:0000256" key="1">
    <source>
        <dbReference type="SAM" id="Phobius"/>
    </source>
</evidence>
<gene>
    <name evidence="2" type="ORF">HMPREF9470_00873</name>
</gene>
<protein>
    <recommendedName>
        <fullName evidence="4">DUF4860 domain-containing protein</fullName>
    </recommendedName>
</protein>
<proteinExistence type="predicted"/>
<dbReference type="Pfam" id="PF16152">
    <property type="entry name" value="DUF4860"/>
    <property type="match status" value="1"/>
</dbReference>
<dbReference type="EMBL" id="ADLK01000005">
    <property type="protein sequence ID" value="KMW23657.1"/>
    <property type="molecule type" value="Genomic_DNA"/>
</dbReference>